<evidence type="ECO:0000259" key="2">
    <source>
        <dbReference type="Pfam" id="PF12802"/>
    </source>
</evidence>
<sequence length="404" mass="41770">MEHQSRISRRMSQSAVIQAIANYGPTSRASVAKQTGLSKQTVSEIVANLEAEGWVRVVGQTEGNIGRRAVVYEISPSAATIASVDLGGTKVRVALCDLTGKVLAERVEPTSHEGGISIVDQIVRLIRASTDAPDSNFGELRIAVVGVPGVPEAETGAVLMAPNIAGIDQIDLAGSLQDRLGVEVFVENDVNLAALGEHWLGNPGDTDDLVFISVGTGIGAGIVVGGNLLRGSTGGAGEIGFLPFGADPFEQESLEVGAFERVSATKAIIDLYASKSGQTADVPSIFEAANAGDAAALTTLDEVAKQISRGAAALVAVVDPSAIVLGGSIGIREELLERVRRYMAMCCPKPFEIEKSRLGDHAALAGGASVALTHLHLSLFAEGQKGAEISVPPPDIAYFKAGAS</sequence>
<feature type="domain" description="HTH marR-type" evidence="2">
    <location>
        <begin position="12"/>
        <end position="58"/>
    </location>
</feature>
<keyword evidence="3" id="KW-0418">Kinase</keyword>
<dbReference type="Pfam" id="PF12802">
    <property type="entry name" value="MarR_2"/>
    <property type="match status" value="1"/>
</dbReference>
<dbReference type="SUPFAM" id="SSF46785">
    <property type="entry name" value="Winged helix' DNA-binding domain"/>
    <property type="match status" value="1"/>
</dbReference>
<evidence type="ECO:0000256" key="1">
    <source>
        <dbReference type="ARBA" id="ARBA00006479"/>
    </source>
</evidence>
<name>A0ABQ5VDW5_9RHOB</name>
<reference evidence="3" key="2">
    <citation type="submission" date="2023-01" db="EMBL/GenBank/DDBJ databases">
        <title>Draft genome sequence of Sulfitobacter pacificus strain NBRC 109915.</title>
        <authorList>
            <person name="Sun Q."/>
            <person name="Mori K."/>
        </authorList>
    </citation>
    <scope>NUCLEOTIDE SEQUENCE</scope>
    <source>
        <strain evidence="3">NBRC 109915</strain>
    </source>
</reference>
<evidence type="ECO:0000313" key="4">
    <source>
        <dbReference type="Proteomes" id="UP001161388"/>
    </source>
</evidence>
<keyword evidence="4" id="KW-1185">Reference proteome</keyword>
<dbReference type="Gene3D" id="1.10.10.10">
    <property type="entry name" value="Winged helix-like DNA-binding domain superfamily/Winged helix DNA-binding domain"/>
    <property type="match status" value="1"/>
</dbReference>
<evidence type="ECO:0000313" key="3">
    <source>
        <dbReference type="EMBL" id="GLQ25691.1"/>
    </source>
</evidence>
<dbReference type="SUPFAM" id="SSF53067">
    <property type="entry name" value="Actin-like ATPase domain"/>
    <property type="match status" value="1"/>
</dbReference>
<dbReference type="InterPro" id="IPR000835">
    <property type="entry name" value="HTH_MarR-typ"/>
</dbReference>
<dbReference type="InterPro" id="IPR036390">
    <property type="entry name" value="WH_DNA-bd_sf"/>
</dbReference>
<proteinExistence type="inferred from homology"/>
<dbReference type="InterPro" id="IPR036388">
    <property type="entry name" value="WH-like_DNA-bd_sf"/>
</dbReference>
<keyword evidence="3" id="KW-0808">Transferase</keyword>
<reference evidence="3" key="1">
    <citation type="journal article" date="2014" name="Int. J. Syst. Evol. Microbiol.">
        <title>Complete genome of a new Firmicutes species belonging to the dominant human colonic microbiota ('Ruminococcus bicirculans') reveals two chromosomes and a selective capacity to utilize plant glucans.</title>
        <authorList>
            <consortium name="NISC Comparative Sequencing Program"/>
            <person name="Wegmann U."/>
            <person name="Louis P."/>
            <person name="Goesmann A."/>
            <person name="Henrissat B."/>
            <person name="Duncan S.H."/>
            <person name="Flint H.J."/>
        </authorList>
    </citation>
    <scope>NUCLEOTIDE SEQUENCE</scope>
    <source>
        <strain evidence="3">NBRC 109915</strain>
    </source>
</reference>
<dbReference type="GO" id="GO:0016301">
    <property type="term" value="F:kinase activity"/>
    <property type="evidence" value="ECO:0007669"/>
    <property type="project" value="UniProtKB-KW"/>
</dbReference>
<gene>
    <name evidence="3" type="ORF">GCM10007927_04940</name>
</gene>
<dbReference type="Gene3D" id="3.30.420.40">
    <property type="match status" value="2"/>
</dbReference>
<dbReference type="PANTHER" id="PTHR18964">
    <property type="entry name" value="ROK (REPRESSOR, ORF, KINASE) FAMILY"/>
    <property type="match status" value="1"/>
</dbReference>
<dbReference type="Proteomes" id="UP001161388">
    <property type="component" value="Unassembled WGS sequence"/>
</dbReference>
<dbReference type="InterPro" id="IPR043129">
    <property type="entry name" value="ATPase_NBD"/>
</dbReference>
<accession>A0ABQ5VDW5</accession>
<comment type="caution">
    <text evidence="3">The sequence shown here is derived from an EMBL/GenBank/DDBJ whole genome shotgun (WGS) entry which is preliminary data.</text>
</comment>
<dbReference type="InterPro" id="IPR000600">
    <property type="entry name" value="ROK"/>
</dbReference>
<dbReference type="EMBL" id="BSNL01000001">
    <property type="protein sequence ID" value="GLQ25691.1"/>
    <property type="molecule type" value="Genomic_DNA"/>
</dbReference>
<comment type="similarity">
    <text evidence="1">Belongs to the ROK (NagC/XylR) family.</text>
</comment>
<dbReference type="Pfam" id="PF00480">
    <property type="entry name" value="ROK"/>
    <property type="match status" value="1"/>
</dbReference>
<protein>
    <submittedName>
        <fullName evidence="3">Sugar kinase</fullName>
    </submittedName>
</protein>
<dbReference type="PANTHER" id="PTHR18964:SF149">
    <property type="entry name" value="BIFUNCTIONAL UDP-N-ACETYLGLUCOSAMINE 2-EPIMERASE_N-ACETYLMANNOSAMINE KINASE"/>
    <property type="match status" value="1"/>
</dbReference>
<organism evidence="3 4">
    <name type="scientific">Sulfitobacter pacificus</name>
    <dbReference type="NCBI Taxonomy" id="1499314"/>
    <lineage>
        <taxon>Bacteria</taxon>
        <taxon>Pseudomonadati</taxon>
        <taxon>Pseudomonadota</taxon>
        <taxon>Alphaproteobacteria</taxon>
        <taxon>Rhodobacterales</taxon>
        <taxon>Roseobacteraceae</taxon>
        <taxon>Sulfitobacter</taxon>
    </lineage>
</organism>